<dbReference type="PANTHER" id="PTHR11461">
    <property type="entry name" value="SERINE PROTEASE INHIBITOR, SERPIN"/>
    <property type="match status" value="1"/>
</dbReference>
<dbReference type="GO" id="GO:0005615">
    <property type="term" value="C:extracellular space"/>
    <property type="evidence" value="ECO:0007669"/>
    <property type="project" value="InterPro"/>
</dbReference>
<dbReference type="PANTHER" id="PTHR11461:SF211">
    <property type="entry name" value="GH10112P-RELATED"/>
    <property type="match status" value="1"/>
</dbReference>
<dbReference type="EMBL" id="BTRK01000003">
    <property type="protein sequence ID" value="GMR41449.1"/>
    <property type="molecule type" value="Genomic_DNA"/>
</dbReference>
<sequence>PFSPSDEEMCFPKKRDNSSPFPPVEKLHIPPARFPSTQILKRKKPPPRELQWDQKMINAFASFALRFFVIASSVDFNFICSPFSIALSLVILHEGAVGATRKELARALGYGLSSLDISNYYAHLIDVTSDSGLLIANGAFINEKFEVGREFMESVRSSFNVIPMAIDFRDGEAAAKIVNRFISAGTKGKIGNIVHSGSFQSTDLTMANAVFFKVYFN</sequence>
<feature type="domain" description="Serpin" evidence="3">
    <location>
        <begin position="61"/>
        <end position="213"/>
    </location>
</feature>
<dbReference type="Proteomes" id="UP001328107">
    <property type="component" value="Unassembled WGS sequence"/>
</dbReference>
<feature type="region of interest" description="Disordered" evidence="2">
    <location>
        <begin position="1"/>
        <end position="29"/>
    </location>
</feature>
<feature type="non-terminal residue" evidence="4">
    <location>
        <position position="217"/>
    </location>
</feature>
<evidence type="ECO:0000313" key="4">
    <source>
        <dbReference type="EMBL" id="GMR41449.1"/>
    </source>
</evidence>
<dbReference type="InterPro" id="IPR036186">
    <property type="entry name" value="Serpin_sf"/>
</dbReference>
<keyword evidence="5" id="KW-1185">Reference proteome</keyword>
<organism evidence="4 5">
    <name type="scientific">Pristionchus mayeri</name>
    <dbReference type="NCBI Taxonomy" id="1317129"/>
    <lineage>
        <taxon>Eukaryota</taxon>
        <taxon>Metazoa</taxon>
        <taxon>Ecdysozoa</taxon>
        <taxon>Nematoda</taxon>
        <taxon>Chromadorea</taxon>
        <taxon>Rhabditida</taxon>
        <taxon>Rhabditina</taxon>
        <taxon>Diplogasteromorpha</taxon>
        <taxon>Diplogasteroidea</taxon>
        <taxon>Neodiplogasteridae</taxon>
        <taxon>Pristionchus</taxon>
    </lineage>
</organism>
<accession>A0AAN5CFP0</accession>
<gene>
    <name evidence="4" type="ORF">PMAYCL1PPCAC_11644</name>
</gene>
<dbReference type="AlphaFoldDB" id="A0AAN5CFP0"/>
<dbReference type="Gene3D" id="3.30.497.10">
    <property type="entry name" value="Antithrombin, subunit I, domain 2"/>
    <property type="match status" value="1"/>
</dbReference>
<evidence type="ECO:0000256" key="1">
    <source>
        <dbReference type="ARBA" id="ARBA00009500"/>
    </source>
</evidence>
<dbReference type="InterPro" id="IPR042178">
    <property type="entry name" value="Serpin_sf_1"/>
</dbReference>
<proteinExistence type="inferred from homology"/>
<evidence type="ECO:0000256" key="2">
    <source>
        <dbReference type="SAM" id="MobiDB-lite"/>
    </source>
</evidence>
<dbReference type="InterPro" id="IPR023796">
    <property type="entry name" value="Serpin_dom"/>
</dbReference>
<dbReference type="SUPFAM" id="SSF56574">
    <property type="entry name" value="Serpins"/>
    <property type="match status" value="1"/>
</dbReference>
<feature type="non-terminal residue" evidence="4">
    <location>
        <position position="1"/>
    </location>
</feature>
<reference evidence="5" key="1">
    <citation type="submission" date="2022-10" db="EMBL/GenBank/DDBJ databases">
        <title>Genome assembly of Pristionchus species.</title>
        <authorList>
            <person name="Yoshida K."/>
            <person name="Sommer R.J."/>
        </authorList>
    </citation>
    <scope>NUCLEOTIDE SEQUENCE [LARGE SCALE GENOMIC DNA]</scope>
    <source>
        <strain evidence="5">RS5460</strain>
    </source>
</reference>
<evidence type="ECO:0000259" key="3">
    <source>
        <dbReference type="Pfam" id="PF00079"/>
    </source>
</evidence>
<dbReference type="InterPro" id="IPR000215">
    <property type="entry name" value="Serpin_fam"/>
</dbReference>
<name>A0AAN5CFP0_9BILA</name>
<dbReference type="Pfam" id="PF00079">
    <property type="entry name" value="Serpin"/>
    <property type="match status" value="1"/>
</dbReference>
<comment type="similarity">
    <text evidence="1">Belongs to the serpin family.</text>
</comment>
<dbReference type="GO" id="GO:0004867">
    <property type="term" value="F:serine-type endopeptidase inhibitor activity"/>
    <property type="evidence" value="ECO:0007669"/>
    <property type="project" value="InterPro"/>
</dbReference>
<protein>
    <recommendedName>
        <fullName evidence="3">Serpin domain-containing protein</fullName>
    </recommendedName>
</protein>
<comment type="caution">
    <text evidence="4">The sequence shown here is derived from an EMBL/GenBank/DDBJ whole genome shotgun (WGS) entry which is preliminary data.</text>
</comment>
<evidence type="ECO:0000313" key="5">
    <source>
        <dbReference type="Proteomes" id="UP001328107"/>
    </source>
</evidence>